<dbReference type="InterPro" id="IPR006674">
    <property type="entry name" value="HD_domain"/>
</dbReference>
<name>A0A934HXD5_9CLOT</name>
<evidence type="ECO:0000313" key="4">
    <source>
        <dbReference type="Proteomes" id="UP000622687"/>
    </source>
</evidence>
<dbReference type="PROSITE" id="PS51831">
    <property type="entry name" value="HD"/>
    <property type="match status" value="1"/>
</dbReference>
<proteinExistence type="predicted"/>
<comment type="caution">
    <text evidence="3">The sequence shown here is derived from an EMBL/GenBank/DDBJ whole genome shotgun (WGS) entry which is preliminary data.</text>
</comment>
<dbReference type="PANTHER" id="PTHR43155">
    <property type="entry name" value="CYCLIC DI-GMP PHOSPHODIESTERASE PA4108-RELATED"/>
    <property type="match status" value="1"/>
</dbReference>
<organism evidence="3 4">
    <name type="scientific">Clostridium aciditolerans</name>
    <dbReference type="NCBI Taxonomy" id="339861"/>
    <lineage>
        <taxon>Bacteria</taxon>
        <taxon>Bacillati</taxon>
        <taxon>Bacillota</taxon>
        <taxon>Clostridia</taxon>
        <taxon>Eubacteriales</taxon>
        <taxon>Clostridiaceae</taxon>
        <taxon>Clostridium</taxon>
    </lineage>
</organism>
<dbReference type="Gene3D" id="1.10.3210.10">
    <property type="entry name" value="Hypothetical protein af1432"/>
    <property type="match status" value="1"/>
</dbReference>
<keyword evidence="4" id="KW-1185">Reference proteome</keyword>
<evidence type="ECO:0000259" key="1">
    <source>
        <dbReference type="PROSITE" id="PS51831"/>
    </source>
</evidence>
<dbReference type="SUPFAM" id="SSF109604">
    <property type="entry name" value="HD-domain/PDEase-like"/>
    <property type="match status" value="1"/>
</dbReference>
<gene>
    <name evidence="3" type="ORF">I6U51_07285</name>
</gene>
<feature type="domain" description="HD" evidence="1">
    <location>
        <begin position="126"/>
        <end position="249"/>
    </location>
</feature>
<sequence>MRYVPIYCLRDGMKLGRNIYSSDGVTLLSKDVRLTDEYIKSLEKLGVNGVYIEDTVSHDIAIKSVISDELRVQAVKSIKGIYNDPTNVSNSIATVENLAKSIICEILNNKNIMVNMVDIKTFDDYIYSHSVNVAVLSSVIGMAMHLDSTKIEKLTASALLHDIGKVFMPKDIVNKVEKLTKEEEKLYRSHPEKGYRYIKQHYTVPVTTYVGILQHHERYDGYGYPDGKRGEEISKFGRVLCLCDAYDNLVSERPNKKAYLPSDAIEYIMANNGQIFDPKLVKIFLRRVAPYPLGTILKLSNGERAIVIGNNEECSTRPTVRNLENNTVYDLTYDKKLKNVTIIGVENI</sequence>
<reference evidence="3" key="1">
    <citation type="submission" date="2020-12" db="EMBL/GenBank/DDBJ databases">
        <title>Clostridium thailandense sp. nov., a novel acetogenic bacterium isolated from peat land soil in Thailand.</title>
        <authorList>
            <person name="Chaikitkaew S."/>
            <person name="Birkeland N.K."/>
        </authorList>
    </citation>
    <scope>NUCLEOTIDE SEQUENCE</scope>
    <source>
        <strain evidence="3">DSM 17425</strain>
    </source>
</reference>
<evidence type="ECO:0000259" key="2">
    <source>
        <dbReference type="PROSITE" id="PS51832"/>
    </source>
</evidence>
<dbReference type="Pfam" id="PF13487">
    <property type="entry name" value="HD_5"/>
    <property type="match status" value="1"/>
</dbReference>
<dbReference type="PANTHER" id="PTHR43155:SF2">
    <property type="entry name" value="CYCLIC DI-GMP PHOSPHODIESTERASE PA4108"/>
    <property type="match status" value="1"/>
</dbReference>
<dbReference type="CDD" id="cd00077">
    <property type="entry name" value="HDc"/>
    <property type="match status" value="1"/>
</dbReference>
<dbReference type="InterPro" id="IPR037522">
    <property type="entry name" value="HD_GYP_dom"/>
</dbReference>
<evidence type="ECO:0000313" key="3">
    <source>
        <dbReference type="EMBL" id="MBI6872513.1"/>
    </source>
</evidence>
<feature type="domain" description="HD-GYP" evidence="2">
    <location>
        <begin position="104"/>
        <end position="300"/>
    </location>
</feature>
<protein>
    <submittedName>
        <fullName evidence="3">HD-GYP domain-containing protein</fullName>
    </submittedName>
</protein>
<dbReference type="EMBL" id="JAEEGB010000007">
    <property type="protein sequence ID" value="MBI6872513.1"/>
    <property type="molecule type" value="Genomic_DNA"/>
</dbReference>
<dbReference type="SMART" id="SM00471">
    <property type="entry name" value="HDc"/>
    <property type="match status" value="1"/>
</dbReference>
<accession>A0A934HXD5</accession>
<dbReference type="RefSeq" id="WP_211142020.1">
    <property type="nucleotide sequence ID" value="NZ_JAEEGB010000007.1"/>
</dbReference>
<dbReference type="Proteomes" id="UP000622687">
    <property type="component" value="Unassembled WGS sequence"/>
</dbReference>
<dbReference type="InterPro" id="IPR003607">
    <property type="entry name" value="HD/PDEase_dom"/>
</dbReference>
<dbReference type="PROSITE" id="PS51832">
    <property type="entry name" value="HD_GYP"/>
    <property type="match status" value="1"/>
</dbReference>
<dbReference type="AlphaFoldDB" id="A0A934HXD5"/>